<dbReference type="CDD" id="cd05013">
    <property type="entry name" value="SIS_RpiR"/>
    <property type="match status" value="1"/>
</dbReference>
<protein>
    <recommendedName>
        <fullName evidence="9">Transcriptional regulator</fullName>
    </recommendedName>
</protein>
<dbReference type="GO" id="GO:0003700">
    <property type="term" value="F:DNA-binding transcription factor activity"/>
    <property type="evidence" value="ECO:0007669"/>
    <property type="project" value="InterPro"/>
</dbReference>
<evidence type="ECO:0000256" key="3">
    <source>
        <dbReference type="ARBA" id="ARBA00023163"/>
    </source>
</evidence>
<dbReference type="AlphaFoldDB" id="A0A0F4LG73"/>
<dbReference type="GO" id="GO:0003677">
    <property type="term" value="F:DNA binding"/>
    <property type="evidence" value="ECO:0007669"/>
    <property type="project" value="UniProtKB-KW"/>
</dbReference>
<dbReference type="GO" id="GO:1901135">
    <property type="term" value="P:carbohydrate derivative metabolic process"/>
    <property type="evidence" value="ECO:0007669"/>
    <property type="project" value="InterPro"/>
</dbReference>
<keyword evidence="8" id="KW-1185">Reference proteome</keyword>
<dbReference type="Pfam" id="PF01418">
    <property type="entry name" value="HTH_6"/>
    <property type="match status" value="1"/>
</dbReference>
<feature type="domain" description="SIS" evidence="6">
    <location>
        <begin position="117"/>
        <end position="258"/>
    </location>
</feature>
<name>A0A0F4LG73_9LACO</name>
<evidence type="ECO:0000256" key="2">
    <source>
        <dbReference type="ARBA" id="ARBA00023125"/>
    </source>
</evidence>
<evidence type="ECO:0000313" key="7">
    <source>
        <dbReference type="EMBL" id="KJY57590.1"/>
    </source>
</evidence>
<dbReference type="PATRIC" id="fig|1218506.3.peg.1395"/>
<dbReference type="HOGENOM" id="CLU_055769_2_1_9"/>
<comment type="caution">
    <text evidence="7">The sequence shown here is derived from an EMBL/GenBank/DDBJ whole genome shotgun (WGS) entry which is preliminary data.</text>
</comment>
<sequence length="276" mass="31045">MFENKIKSLYPKLTLSETKIADYLLANLGHIPNMSSFELAKKAKVGQASVIRFSKKIGYSNFGMLMKDIVNSKTTDDSPEINLADPLAVMLEKIKRNYLKNIDSAYDSINVDSLEKAAELLNTANNIICFGHMATGGIAEYLAQSLIEVGKKSVFNDSLFKTKQSIRFCDPKKDVVVLISKSGETTETNEIAKFANKENIPVISITNLGQTSLEKLSTVTINFLYDAVRTRLTAYTQTGGLIFVVDALILSLYREDYYKYRDKSKSYRKFTRFDNK</sequence>
<keyword evidence="2" id="KW-0238">DNA-binding</keyword>
<dbReference type="PANTHER" id="PTHR30514:SF1">
    <property type="entry name" value="HTH-TYPE TRANSCRIPTIONAL REGULATOR HEXR-RELATED"/>
    <property type="match status" value="1"/>
</dbReference>
<dbReference type="OrthoDB" id="3684496at2"/>
<dbReference type="InterPro" id="IPR047640">
    <property type="entry name" value="RpiR-like"/>
</dbReference>
<evidence type="ECO:0000256" key="4">
    <source>
        <dbReference type="SAM" id="Phobius"/>
    </source>
</evidence>
<dbReference type="RefSeq" id="WP_046332393.1">
    <property type="nucleotide sequence ID" value="NZ_JBHTBO010000002.1"/>
</dbReference>
<dbReference type="InterPro" id="IPR036388">
    <property type="entry name" value="WH-like_DNA-bd_sf"/>
</dbReference>
<evidence type="ECO:0000313" key="8">
    <source>
        <dbReference type="Proteomes" id="UP000033612"/>
    </source>
</evidence>
<evidence type="ECO:0000259" key="6">
    <source>
        <dbReference type="PROSITE" id="PS51464"/>
    </source>
</evidence>
<feature type="transmembrane region" description="Helical" evidence="4">
    <location>
        <begin position="234"/>
        <end position="253"/>
    </location>
</feature>
<dbReference type="PROSITE" id="PS51071">
    <property type="entry name" value="HTH_RPIR"/>
    <property type="match status" value="1"/>
</dbReference>
<dbReference type="InterPro" id="IPR035472">
    <property type="entry name" value="RpiR-like_SIS"/>
</dbReference>
<evidence type="ECO:0008006" key="9">
    <source>
        <dbReference type="Google" id="ProtNLM"/>
    </source>
</evidence>
<evidence type="ECO:0000256" key="1">
    <source>
        <dbReference type="ARBA" id="ARBA00023015"/>
    </source>
</evidence>
<dbReference type="PROSITE" id="PS51464">
    <property type="entry name" value="SIS"/>
    <property type="match status" value="1"/>
</dbReference>
<dbReference type="InterPro" id="IPR000281">
    <property type="entry name" value="HTH_RpiR"/>
</dbReference>
<dbReference type="PANTHER" id="PTHR30514">
    <property type="entry name" value="GLUCOKINASE"/>
    <property type="match status" value="1"/>
</dbReference>
<dbReference type="Gene3D" id="1.10.10.10">
    <property type="entry name" value="Winged helix-like DNA-binding domain superfamily/Winged helix DNA-binding domain"/>
    <property type="match status" value="1"/>
</dbReference>
<feature type="domain" description="HTH rpiR-type" evidence="5">
    <location>
        <begin position="1"/>
        <end position="76"/>
    </location>
</feature>
<dbReference type="GO" id="GO:0097367">
    <property type="term" value="F:carbohydrate derivative binding"/>
    <property type="evidence" value="ECO:0007669"/>
    <property type="project" value="InterPro"/>
</dbReference>
<dbReference type="Proteomes" id="UP000033612">
    <property type="component" value="Unassembled WGS sequence"/>
</dbReference>
<keyword evidence="1" id="KW-0805">Transcription regulation</keyword>
<dbReference type="SUPFAM" id="SSF53697">
    <property type="entry name" value="SIS domain"/>
    <property type="match status" value="1"/>
</dbReference>
<dbReference type="SUPFAM" id="SSF46689">
    <property type="entry name" value="Homeodomain-like"/>
    <property type="match status" value="1"/>
</dbReference>
<dbReference type="Gene3D" id="3.40.50.10490">
    <property type="entry name" value="Glucose-6-phosphate isomerase like protein, domain 1"/>
    <property type="match status" value="1"/>
</dbReference>
<keyword evidence="3" id="KW-0804">Transcription</keyword>
<keyword evidence="4" id="KW-1133">Transmembrane helix</keyword>
<reference evidence="7 8" key="1">
    <citation type="submission" date="2015-01" db="EMBL/GenBank/DDBJ databases">
        <title>Comparative genomics of the lactic acid bacteria isolated from the honey bee gut.</title>
        <authorList>
            <person name="Ellegaard K.M."/>
            <person name="Tamarit D."/>
            <person name="Javelind E."/>
            <person name="Olofsson T."/>
            <person name="Andersson S.G."/>
            <person name="Vasquez A."/>
        </authorList>
    </citation>
    <scope>NUCLEOTIDE SEQUENCE [LARGE SCALE GENOMIC DNA]</scope>
    <source>
        <strain evidence="7 8">Hma2</strain>
    </source>
</reference>
<dbReference type="InterPro" id="IPR001347">
    <property type="entry name" value="SIS_dom"/>
</dbReference>
<keyword evidence="4" id="KW-0812">Transmembrane</keyword>
<dbReference type="InterPro" id="IPR009057">
    <property type="entry name" value="Homeodomain-like_sf"/>
</dbReference>
<dbReference type="Pfam" id="PF01380">
    <property type="entry name" value="SIS"/>
    <property type="match status" value="1"/>
</dbReference>
<gene>
    <name evidence="7" type="ORF">JF75_13240</name>
</gene>
<dbReference type="EMBL" id="JXLH01000017">
    <property type="protein sequence ID" value="KJY57590.1"/>
    <property type="molecule type" value="Genomic_DNA"/>
</dbReference>
<dbReference type="InterPro" id="IPR046348">
    <property type="entry name" value="SIS_dom_sf"/>
</dbReference>
<keyword evidence="4" id="KW-0472">Membrane</keyword>
<evidence type="ECO:0000259" key="5">
    <source>
        <dbReference type="PROSITE" id="PS51071"/>
    </source>
</evidence>
<organism evidence="7 8">
    <name type="scientific">Lactobacillus kimbladii</name>
    <dbReference type="NCBI Taxonomy" id="1218506"/>
    <lineage>
        <taxon>Bacteria</taxon>
        <taxon>Bacillati</taxon>
        <taxon>Bacillota</taxon>
        <taxon>Bacilli</taxon>
        <taxon>Lactobacillales</taxon>
        <taxon>Lactobacillaceae</taxon>
        <taxon>Lactobacillus</taxon>
    </lineage>
</organism>
<proteinExistence type="predicted"/>
<accession>A0A0F4LG73</accession>
<dbReference type="STRING" id="1218506.JF75_13240"/>